<dbReference type="PANTHER" id="PTHR34582">
    <property type="entry name" value="UPF0702 TRANSMEMBRANE PROTEIN YCAP"/>
    <property type="match status" value="1"/>
</dbReference>
<dbReference type="KEGG" id="aay:WYH_00727"/>
<proteinExistence type="inferred from homology"/>
<comment type="similarity">
    <text evidence="2">Belongs to the UPF0702 family.</text>
</comment>
<name>A0A0F7KRN3_9SPHN</name>
<dbReference type="STRING" id="1267766.WYH_00727"/>
<dbReference type="InterPro" id="IPR007353">
    <property type="entry name" value="DUF421"/>
</dbReference>
<sequence length="172" mass="19181">MTFMFFDSWHDLFRVVVVTTCAYAALVLILRFAGKRSLAKLNIFDFVVTVAFGSTLATVLLSKDVSFAEGALAFAMLAFLQWFVAFLSLRLGWFRRLIRSDPRLLLRDGQFLEAPMRKERITHGEIEAAIRKAGHGNVEDVAAVVLETDGDLSVISGTPAERCSALRSVMNY</sequence>
<evidence type="ECO:0000256" key="3">
    <source>
        <dbReference type="ARBA" id="ARBA00022475"/>
    </source>
</evidence>
<evidence type="ECO:0000256" key="5">
    <source>
        <dbReference type="ARBA" id="ARBA00022989"/>
    </source>
</evidence>
<feature type="domain" description="YetF-like N-terminal transmembrane" evidence="8">
    <location>
        <begin position="21"/>
        <end position="86"/>
    </location>
</feature>
<dbReference type="AlphaFoldDB" id="A0A0F7KRN3"/>
<evidence type="ECO:0000256" key="1">
    <source>
        <dbReference type="ARBA" id="ARBA00004651"/>
    </source>
</evidence>
<evidence type="ECO:0000256" key="6">
    <source>
        <dbReference type="ARBA" id="ARBA00023136"/>
    </source>
</evidence>
<keyword evidence="10" id="KW-1185">Reference proteome</keyword>
<dbReference type="Pfam" id="PF20730">
    <property type="entry name" value="YetF_N"/>
    <property type="match status" value="1"/>
</dbReference>
<protein>
    <submittedName>
        <fullName evidence="9">Uncharacterized protein</fullName>
    </submittedName>
</protein>
<dbReference type="GO" id="GO:0005886">
    <property type="term" value="C:plasma membrane"/>
    <property type="evidence" value="ECO:0007669"/>
    <property type="project" value="UniProtKB-SubCell"/>
</dbReference>
<evidence type="ECO:0000313" key="9">
    <source>
        <dbReference type="EMBL" id="AKH41781.1"/>
    </source>
</evidence>
<evidence type="ECO:0000256" key="4">
    <source>
        <dbReference type="ARBA" id="ARBA00022692"/>
    </source>
</evidence>
<evidence type="ECO:0000259" key="8">
    <source>
        <dbReference type="Pfam" id="PF20730"/>
    </source>
</evidence>
<keyword evidence="6" id="KW-0472">Membrane</keyword>
<accession>A0A0F7KRN3</accession>
<dbReference type="Proteomes" id="UP000034392">
    <property type="component" value="Chromosome"/>
</dbReference>
<dbReference type="RefSeq" id="WP_235979824.1">
    <property type="nucleotide sequence ID" value="NZ_CP011452.2"/>
</dbReference>
<comment type="subcellular location">
    <subcellularLocation>
        <location evidence="1">Cell membrane</location>
        <topology evidence="1">Multi-pass membrane protein</topology>
    </subcellularLocation>
</comment>
<feature type="domain" description="YetF C-terminal" evidence="7">
    <location>
        <begin position="92"/>
        <end position="156"/>
    </location>
</feature>
<dbReference type="Gene3D" id="3.30.240.20">
    <property type="entry name" value="bsu07140 like domains"/>
    <property type="match status" value="1"/>
</dbReference>
<keyword evidence="4" id="KW-0812">Transmembrane</keyword>
<dbReference type="Pfam" id="PF04239">
    <property type="entry name" value="DUF421"/>
    <property type="match status" value="1"/>
</dbReference>
<keyword evidence="5" id="KW-1133">Transmembrane helix</keyword>
<evidence type="ECO:0000259" key="7">
    <source>
        <dbReference type="Pfam" id="PF04239"/>
    </source>
</evidence>
<gene>
    <name evidence="9" type="ORF">WYH_00727</name>
</gene>
<evidence type="ECO:0000256" key="2">
    <source>
        <dbReference type="ARBA" id="ARBA00006448"/>
    </source>
</evidence>
<dbReference type="EMBL" id="CP011452">
    <property type="protein sequence ID" value="AKH41781.1"/>
    <property type="molecule type" value="Genomic_DNA"/>
</dbReference>
<evidence type="ECO:0000313" key="10">
    <source>
        <dbReference type="Proteomes" id="UP000034392"/>
    </source>
</evidence>
<keyword evidence="3" id="KW-1003">Cell membrane</keyword>
<organism evidence="9 10">
    <name type="scientific">Croceibacterium atlanticum</name>
    <dbReference type="NCBI Taxonomy" id="1267766"/>
    <lineage>
        <taxon>Bacteria</taxon>
        <taxon>Pseudomonadati</taxon>
        <taxon>Pseudomonadota</taxon>
        <taxon>Alphaproteobacteria</taxon>
        <taxon>Sphingomonadales</taxon>
        <taxon>Erythrobacteraceae</taxon>
        <taxon>Croceibacterium</taxon>
    </lineage>
</organism>
<dbReference type="PANTHER" id="PTHR34582:SF6">
    <property type="entry name" value="UPF0702 TRANSMEMBRANE PROTEIN YCAP"/>
    <property type="match status" value="1"/>
</dbReference>
<dbReference type="InterPro" id="IPR048454">
    <property type="entry name" value="YetF_N"/>
</dbReference>
<reference evidence="9" key="1">
    <citation type="submission" date="2015-05" db="EMBL/GenBank/DDBJ databases">
        <title>The complete genome of Altererythrobacter atlanticus strain 26DY36.</title>
        <authorList>
            <person name="Wu Y.-H."/>
            <person name="Cheng H."/>
            <person name="Wu X.-W."/>
        </authorList>
    </citation>
    <scope>NUCLEOTIDE SEQUENCE [LARGE SCALE GENOMIC DNA]</scope>
    <source>
        <strain evidence="9">26DY36</strain>
    </source>
</reference>
<dbReference type="PATRIC" id="fig|1267766.3.peg.733"/>
<dbReference type="InterPro" id="IPR023090">
    <property type="entry name" value="UPF0702_alpha/beta_dom_sf"/>
</dbReference>